<gene>
    <name evidence="1" type="ORF">JHL16_16550</name>
</gene>
<keyword evidence="2" id="KW-1185">Reference proteome</keyword>
<comment type="caution">
    <text evidence="1">The sequence shown here is derived from an EMBL/GenBank/DDBJ whole genome shotgun (WGS) entry which is preliminary data.</text>
</comment>
<evidence type="ECO:0000313" key="2">
    <source>
        <dbReference type="Proteomes" id="UP000616151"/>
    </source>
</evidence>
<name>A0ACC5R5Q0_9HYPH</name>
<protein>
    <submittedName>
        <fullName evidence="1">ABC transporter permease</fullName>
    </submittedName>
</protein>
<organism evidence="1 2">
    <name type="scientific">Taklimakanibacter albus</name>
    <dbReference type="NCBI Taxonomy" id="2800327"/>
    <lineage>
        <taxon>Bacteria</taxon>
        <taxon>Pseudomonadati</taxon>
        <taxon>Pseudomonadota</taxon>
        <taxon>Alphaproteobacteria</taxon>
        <taxon>Hyphomicrobiales</taxon>
        <taxon>Aestuariivirgaceae</taxon>
        <taxon>Taklimakanibacter</taxon>
    </lineage>
</organism>
<dbReference type="EMBL" id="JAENHL010000007">
    <property type="protein sequence ID" value="MBK1867969.1"/>
    <property type="molecule type" value="Genomic_DNA"/>
</dbReference>
<sequence length="296" mass="32369">MKASRRPDGLVIRDGAMRIRGQWSVAWMMTPVAIIFTLLFILPSLNYFVLSFWRVAAFRVVPDFSFANYARALGQHLPVLLYTFKLALLTAVTTTVLGFLLAYVIRFRAGRLAPFLLLVTLLTLFGGYLMKVYAWKTILGNEGVINTALLGLGLIDQPITSLFYSPGAVVVTLVHFLLPFAVLPIFSSLRGVEEAEIESARDLGASGWRVVSDILVPRCQTGILAAFSLCFLAAVGDYVTPAIVGGTISMFGRIIESQFGQAFNAPLGAALSFVMLFASALVLITAGLLLRLWRPR</sequence>
<proteinExistence type="predicted"/>
<evidence type="ECO:0000313" key="1">
    <source>
        <dbReference type="EMBL" id="MBK1867969.1"/>
    </source>
</evidence>
<reference evidence="1" key="1">
    <citation type="submission" date="2021-01" db="EMBL/GenBank/DDBJ databases">
        <authorList>
            <person name="Sun Q."/>
        </authorList>
    </citation>
    <scope>NUCLEOTIDE SEQUENCE</scope>
    <source>
        <strain evidence="1">YIM B02566</strain>
    </source>
</reference>
<accession>A0ACC5R5Q0</accession>
<dbReference type="Proteomes" id="UP000616151">
    <property type="component" value="Unassembled WGS sequence"/>
</dbReference>